<evidence type="ECO:0000256" key="1">
    <source>
        <dbReference type="ARBA" id="ARBA00000968"/>
    </source>
</evidence>
<comment type="pathway">
    <text evidence="3">Cofactor biosynthesis; riboflavin biosynthesis; riboflavin from 2-hydroxy-3-oxobutyl phosphate and 5-amino-6-(D-ribitylamino)uracil: step 2/2.</text>
</comment>
<evidence type="ECO:0000259" key="11">
    <source>
        <dbReference type="PROSITE" id="PS51177"/>
    </source>
</evidence>
<dbReference type="InterPro" id="IPR023366">
    <property type="entry name" value="ATP_synth_asu-like_sf"/>
</dbReference>
<evidence type="ECO:0000256" key="9">
    <source>
        <dbReference type="NCBIfam" id="TIGR00187"/>
    </source>
</evidence>
<evidence type="ECO:0000313" key="13">
    <source>
        <dbReference type="Proteomes" id="UP001519887"/>
    </source>
</evidence>
<dbReference type="PANTHER" id="PTHR21098">
    <property type="entry name" value="RIBOFLAVIN SYNTHASE ALPHA CHAIN"/>
    <property type="match status" value="1"/>
</dbReference>
<comment type="catalytic activity">
    <reaction evidence="1">
        <text>2 6,7-dimethyl-8-(1-D-ribityl)lumazine + H(+) = 5-amino-6-(D-ribitylamino)uracil + riboflavin</text>
        <dbReference type="Rhea" id="RHEA:20772"/>
        <dbReference type="ChEBI" id="CHEBI:15378"/>
        <dbReference type="ChEBI" id="CHEBI:15934"/>
        <dbReference type="ChEBI" id="CHEBI:57986"/>
        <dbReference type="ChEBI" id="CHEBI:58201"/>
        <dbReference type="EC" id="2.5.1.9"/>
    </reaction>
</comment>
<dbReference type="PANTHER" id="PTHR21098:SF12">
    <property type="entry name" value="RIBOFLAVIN SYNTHASE"/>
    <property type="match status" value="1"/>
</dbReference>
<dbReference type="EMBL" id="JAHZIK010001584">
    <property type="protein sequence ID" value="MBW7459320.1"/>
    <property type="molecule type" value="Genomic_DNA"/>
</dbReference>
<dbReference type="Proteomes" id="UP001519887">
    <property type="component" value="Unassembled WGS sequence"/>
</dbReference>
<dbReference type="CDD" id="cd00402">
    <property type="entry name" value="Riboflavin_synthase_like"/>
    <property type="match status" value="1"/>
</dbReference>
<dbReference type="NCBIfam" id="NF009566">
    <property type="entry name" value="PRK13020.1"/>
    <property type="match status" value="1"/>
</dbReference>
<dbReference type="Gene3D" id="2.40.30.20">
    <property type="match status" value="2"/>
</dbReference>
<evidence type="ECO:0000256" key="4">
    <source>
        <dbReference type="ARBA" id="ARBA00012827"/>
    </source>
</evidence>
<evidence type="ECO:0000256" key="8">
    <source>
        <dbReference type="ARBA" id="ARBA00022737"/>
    </source>
</evidence>
<evidence type="ECO:0000256" key="7">
    <source>
        <dbReference type="ARBA" id="ARBA00022679"/>
    </source>
</evidence>
<comment type="caution">
    <text evidence="12">The sequence shown here is derived from an EMBL/GenBank/DDBJ whole genome shotgun (WGS) entry which is preliminary data.</text>
</comment>
<dbReference type="EC" id="2.5.1.9" evidence="4 9"/>
<accession>A0ABS7CF43</accession>
<dbReference type="InterPro" id="IPR017938">
    <property type="entry name" value="Riboflavin_synthase-like_b-brl"/>
</dbReference>
<dbReference type="GO" id="GO:0004746">
    <property type="term" value="F:riboflavin synthase activity"/>
    <property type="evidence" value="ECO:0007669"/>
    <property type="project" value="UniProtKB-EC"/>
</dbReference>
<dbReference type="InterPro" id="IPR001783">
    <property type="entry name" value="Lumazine-bd"/>
</dbReference>
<keyword evidence="13" id="KW-1185">Reference proteome</keyword>
<dbReference type="InterPro" id="IPR026017">
    <property type="entry name" value="Lumazine-bd_dom"/>
</dbReference>
<evidence type="ECO:0000256" key="10">
    <source>
        <dbReference type="PROSITE-ProRule" id="PRU00524"/>
    </source>
</evidence>
<dbReference type="Pfam" id="PF00677">
    <property type="entry name" value="Lum_binding"/>
    <property type="match status" value="2"/>
</dbReference>
<sequence length="231" mass="24314">MFTGLIEEIGALKRSYKQGEAMMMTIEAARVLEDAAIGDSISVNGVCLTVTELSGSTFTADVMPQTFRHTNLKDTRPGDKVNLERAMKAGGRYGGHIVQGHVDGTGTIATRTTDANAVVFTIRPHDSDLMRYVIPQGSITVDGISLTVVDVDSIAFTVSIIPHTLRATALQLKQAGSSINIECDVLGKYVDHLLHFKGGAKEGAANGAGGGKQAAGSRGITAAFLADNGFY</sequence>
<evidence type="ECO:0000256" key="3">
    <source>
        <dbReference type="ARBA" id="ARBA00004887"/>
    </source>
</evidence>
<feature type="repeat" description="Lumazine-binding" evidence="10">
    <location>
        <begin position="1"/>
        <end position="96"/>
    </location>
</feature>
<dbReference type="SUPFAM" id="SSF63380">
    <property type="entry name" value="Riboflavin synthase domain-like"/>
    <property type="match status" value="2"/>
</dbReference>
<evidence type="ECO:0000256" key="6">
    <source>
        <dbReference type="ARBA" id="ARBA00022619"/>
    </source>
</evidence>
<gene>
    <name evidence="12" type="primary">ribE</name>
    <name evidence="12" type="ORF">K0U00_35230</name>
</gene>
<dbReference type="NCBIfam" id="NF006767">
    <property type="entry name" value="PRK09289.1"/>
    <property type="match status" value="1"/>
</dbReference>
<keyword evidence="7 12" id="KW-0808">Transferase</keyword>
<protein>
    <recommendedName>
        <fullName evidence="5 9">Riboflavin synthase</fullName>
        <ecNumber evidence="4 9">2.5.1.9</ecNumber>
    </recommendedName>
</protein>
<feature type="domain" description="Lumazine-binding" evidence="11">
    <location>
        <begin position="1"/>
        <end position="96"/>
    </location>
</feature>
<dbReference type="PIRSF" id="PIRSF000498">
    <property type="entry name" value="Riboflavin_syn_A"/>
    <property type="match status" value="1"/>
</dbReference>
<organism evidence="12 13">
    <name type="scientific">Paenibacillus sepulcri</name>
    <dbReference type="NCBI Taxonomy" id="359917"/>
    <lineage>
        <taxon>Bacteria</taxon>
        <taxon>Bacillati</taxon>
        <taxon>Bacillota</taxon>
        <taxon>Bacilli</taxon>
        <taxon>Bacillales</taxon>
        <taxon>Paenibacillaceae</taxon>
        <taxon>Paenibacillus</taxon>
    </lineage>
</organism>
<evidence type="ECO:0000256" key="5">
    <source>
        <dbReference type="ARBA" id="ARBA00013950"/>
    </source>
</evidence>
<evidence type="ECO:0000313" key="12">
    <source>
        <dbReference type="EMBL" id="MBW7459320.1"/>
    </source>
</evidence>
<keyword evidence="8" id="KW-0677">Repeat</keyword>
<dbReference type="NCBIfam" id="TIGR00187">
    <property type="entry name" value="ribE"/>
    <property type="match status" value="1"/>
</dbReference>
<reference evidence="12 13" key="1">
    <citation type="submission" date="2021-07" db="EMBL/GenBank/DDBJ databases">
        <title>Paenibacillus radiodurans sp. nov., isolated from the southeastern edge of Tengger Desert.</title>
        <authorList>
            <person name="Zhang G."/>
        </authorList>
    </citation>
    <scope>NUCLEOTIDE SEQUENCE [LARGE SCALE GENOMIC DNA]</scope>
    <source>
        <strain evidence="12 13">CCM 7311</strain>
    </source>
</reference>
<feature type="domain" description="Lumazine-binding" evidence="11">
    <location>
        <begin position="97"/>
        <end position="194"/>
    </location>
</feature>
<keyword evidence="6" id="KW-0686">Riboflavin biosynthesis</keyword>
<dbReference type="PROSITE" id="PS51177">
    <property type="entry name" value="LUMAZINE_BIND"/>
    <property type="match status" value="2"/>
</dbReference>
<name>A0ABS7CF43_9BACL</name>
<proteinExistence type="predicted"/>
<feature type="repeat" description="Lumazine-binding" evidence="10">
    <location>
        <begin position="97"/>
        <end position="194"/>
    </location>
</feature>
<dbReference type="RefSeq" id="WP_210041656.1">
    <property type="nucleotide sequence ID" value="NZ_JBHLVU010000073.1"/>
</dbReference>
<comment type="function">
    <text evidence="2">Catalyzes the dismutation of two molecules of 6,7-dimethyl-8-ribityllumazine, resulting in the formation of riboflavin and 5-amino-6-(D-ribitylamino)uracil.</text>
</comment>
<evidence type="ECO:0000256" key="2">
    <source>
        <dbReference type="ARBA" id="ARBA00002803"/>
    </source>
</evidence>